<dbReference type="Proteomes" id="UP000659084">
    <property type="component" value="Unassembled WGS sequence"/>
</dbReference>
<sequence length="261" mass="29712">MTESVEKNGGKKVGALHSELRIDLHTFYAISTWEGRKKSKRKGLILGMPQFFKLVSKINRDSLADNPYADAVMYQLEKLIDEAHQDIQRSLDDAGSLLSALPKGITLSSVVSSEPLNIAVHSHTPLGYRCVYLLVGFDQLALKLFQAHHYGFISRRHRDHQLQQGGYLIRRIFTVAHYYRSFPISRRELFSDSVVVQGAQKYFDKLDEDVLLGKVRSRFSPPVNAESLRLLNDQLQHKARETKVTTTFGKQTNKDVSHESE</sequence>
<proteinExistence type="predicted"/>
<name>A0AAW3WJJ9_SERFO</name>
<evidence type="ECO:0000313" key="2">
    <source>
        <dbReference type="Proteomes" id="UP000659084"/>
    </source>
</evidence>
<dbReference type="RefSeq" id="WP_179251924.1">
    <property type="nucleotide sequence ID" value="NZ_JACBIV010000003.1"/>
</dbReference>
<protein>
    <submittedName>
        <fullName evidence="1">TIGR03761 family integrating conjugative element protein</fullName>
    </submittedName>
</protein>
<dbReference type="Pfam" id="PF08900">
    <property type="entry name" value="AcaB"/>
    <property type="match status" value="1"/>
</dbReference>
<dbReference type="InterPro" id="IPR014996">
    <property type="entry name" value="AcaB"/>
</dbReference>
<organism evidence="1 2">
    <name type="scientific">Serratia fonticola</name>
    <dbReference type="NCBI Taxonomy" id="47917"/>
    <lineage>
        <taxon>Bacteria</taxon>
        <taxon>Pseudomonadati</taxon>
        <taxon>Pseudomonadota</taxon>
        <taxon>Gammaproteobacteria</taxon>
        <taxon>Enterobacterales</taxon>
        <taxon>Yersiniaceae</taxon>
        <taxon>Serratia</taxon>
    </lineage>
</organism>
<accession>A0AAW3WJJ9</accession>
<evidence type="ECO:0000313" key="1">
    <source>
        <dbReference type="EMBL" id="MBC3211070.1"/>
    </source>
</evidence>
<dbReference type="EMBL" id="JACNYO010000002">
    <property type="protein sequence ID" value="MBC3211070.1"/>
    <property type="molecule type" value="Genomic_DNA"/>
</dbReference>
<dbReference type="AlphaFoldDB" id="A0AAW3WJJ9"/>
<reference evidence="1" key="1">
    <citation type="submission" date="2020-08" db="EMBL/GenBank/DDBJ databases">
        <title>Food and environmental bacterial isolates.</title>
        <authorList>
            <person name="Richter L."/>
            <person name="Du Plessis E.M."/>
            <person name="Duvenage S."/>
            <person name="Allam M."/>
            <person name="Korsten L."/>
        </authorList>
    </citation>
    <scope>NUCLEOTIDE SEQUENCE</scope>
    <source>
        <strain evidence="1">UPMP2127</strain>
    </source>
</reference>
<gene>
    <name evidence="1" type="ORF">H8J20_02865</name>
</gene>
<comment type="caution">
    <text evidence="1">The sequence shown here is derived from an EMBL/GenBank/DDBJ whole genome shotgun (WGS) entry which is preliminary data.</text>
</comment>
<dbReference type="NCBIfam" id="TIGR03761">
    <property type="entry name" value="ICE_PFL4669"/>
    <property type="match status" value="1"/>
</dbReference>